<name>A0A518EXS6_9BACT</name>
<gene>
    <name evidence="9" type="primary">pcp</name>
    <name evidence="9" type="ORF">Poly30_44440</name>
</gene>
<dbReference type="GO" id="GO:0016920">
    <property type="term" value="F:pyroglutamyl-peptidase activity"/>
    <property type="evidence" value="ECO:0007669"/>
    <property type="project" value="InterPro"/>
</dbReference>
<evidence type="ECO:0000313" key="9">
    <source>
        <dbReference type="EMBL" id="QDV08889.1"/>
    </source>
</evidence>
<keyword evidence="6" id="KW-0788">Thiol protease</keyword>
<keyword evidence="4" id="KW-0645">Protease</keyword>
<dbReference type="Pfam" id="PF01470">
    <property type="entry name" value="Peptidase_C15"/>
    <property type="match status" value="1"/>
</dbReference>
<accession>A0A518EXS6</accession>
<comment type="similarity">
    <text evidence="1">Belongs to the peptidase C15 family.</text>
</comment>
<organism evidence="9 10">
    <name type="scientific">Saltatorellus ferox</name>
    <dbReference type="NCBI Taxonomy" id="2528018"/>
    <lineage>
        <taxon>Bacteria</taxon>
        <taxon>Pseudomonadati</taxon>
        <taxon>Planctomycetota</taxon>
        <taxon>Planctomycetia</taxon>
        <taxon>Planctomycetia incertae sedis</taxon>
        <taxon>Saltatorellus</taxon>
    </lineage>
</organism>
<evidence type="ECO:0000256" key="1">
    <source>
        <dbReference type="ARBA" id="ARBA00006641"/>
    </source>
</evidence>
<keyword evidence="5 9" id="KW-0378">Hydrolase</keyword>
<evidence type="ECO:0000256" key="5">
    <source>
        <dbReference type="ARBA" id="ARBA00022801"/>
    </source>
</evidence>
<reference evidence="9 10" key="1">
    <citation type="submission" date="2019-02" db="EMBL/GenBank/DDBJ databases">
        <title>Deep-cultivation of Planctomycetes and their phenomic and genomic characterization uncovers novel biology.</title>
        <authorList>
            <person name="Wiegand S."/>
            <person name="Jogler M."/>
            <person name="Boedeker C."/>
            <person name="Pinto D."/>
            <person name="Vollmers J."/>
            <person name="Rivas-Marin E."/>
            <person name="Kohn T."/>
            <person name="Peeters S.H."/>
            <person name="Heuer A."/>
            <person name="Rast P."/>
            <person name="Oberbeckmann S."/>
            <person name="Bunk B."/>
            <person name="Jeske O."/>
            <person name="Meyerdierks A."/>
            <person name="Storesund J.E."/>
            <person name="Kallscheuer N."/>
            <person name="Luecker S."/>
            <person name="Lage O.M."/>
            <person name="Pohl T."/>
            <person name="Merkel B.J."/>
            <person name="Hornburger P."/>
            <person name="Mueller R.-W."/>
            <person name="Bruemmer F."/>
            <person name="Labrenz M."/>
            <person name="Spormann A.M."/>
            <person name="Op den Camp H."/>
            <person name="Overmann J."/>
            <person name="Amann R."/>
            <person name="Jetten M.S.M."/>
            <person name="Mascher T."/>
            <person name="Medema M.H."/>
            <person name="Devos D.P."/>
            <person name="Kaster A.-K."/>
            <person name="Ovreas L."/>
            <person name="Rohde M."/>
            <person name="Galperin M.Y."/>
            <person name="Jogler C."/>
        </authorList>
    </citation>
    <scope>NUCLEOTIDE SEQUENCE [LARGE SCALE GENOMIC DNA]</scope>
    <source>
        <strain evidence="9 10">Poly30</strain>
    </source>
</reference>
<dbReference type="PANTHER" id="PTHR23402:SF1">
    <property type="entry name" value="PYROGLUTAMYL-PEPTIDASE I"/>
    <property type="match status" value="1"/>
</dbReference>
<sequence>MSQTLLLTGFEPFLDVALNPSGEIARRLNGRILESPGARIEIHGAVLPVSFARAPEAHAEALRRLDEPPVAIVSLGVHRGPEFRLESRAGARFGSGQPDNDGLVGAEIRLPGPEIRETPFDLACCAAWLREAGAASVMVSSDAGGYLCERVFRAGLDVPAAPALFLHIPPVESLGVEDQLPVVLGFLQRLVADL</sequence>
<dbReference type="InterPro" id="IPR000816">
    <property type="entry name" value="Peptidase_C15"/>
</dbReference>
<dbReference type="SUPFAM" id="SSF53182">
    <property type="entry name" value="Pyrrolidone carboxyl peptidase (pyroglutamate aminopeptidase)"/>
    <property type="match status" value="1"/>
</dbReference>
<dbReference type="GO" id="GO:0005829">
    <property type="term" value="C:cytosol"/>
    <property type="evidence" value="ECO:0007669"/>
    <property type="project" value="InterPro"/>
</dbReference>
<dbReference type="Proteomes" id="UP000320390">
    <property type="component" value="Chromosome"/>
</dbReference>
<dbReference type="Gene3D" id="3.40.630.20">
    <property type="entry name" value="Peptidase C15, pyroglutamyl peptidase I-like"/>
    <property type="match status" value="1"/>
</dbReference>
<evidence type="ECO:0000256" key="3">
    <source>
        <dbReference type="ARBA" id="ARBA00022490"/>
    </source>
</evidence>
<evidence type="ECO:0000256" key="4">
    <source>
        <dbReference type="ARBA" id="ARBA00022670"/>
    </source>
</evidence>
<evidence type="ECO:0000256" key="7">
    <source>
        <dbReference type="ARBA" id="ARBA00030836"/>
    </source>
</evidence>
<dbReference type="PRINTS" id="PR00706">
    <property type="entry name" value="PYROGLUPTASE"/>
</dbReference>
<evidence type="ECO:0000256" key="2">
    <source>
        <dbReference type="ARBA" id="ARBA00019191"/>
    </source>
</evidence>
<dbReference type="PANTHER" id="PTHR23402">
    <property type="entry name" value="PROTEASE FAMILY C15 PYROGLUTAMYL-PEPTIDASE I-RELATED"/>
    <property type="match status" value="1"/>
</dbReference>
<dbReference type="RefSeq" id="WP_145202316.1">
    <property type="nucleotide sequence ID" value="NZ_CP036434.1"/>
</dbReference>
<keyword evidence="10" id="KW-1185">Reference proteome</keyword>
<keyword evidence="3" id="KW-0963">Cytoplasm</keyword>
<dbReference type="AlphaFoldDB" id="A0A518EXS6"/>
<proteinExistence type="inferred from homology"/>
<dbReference type="InterPro" id="IPR016125">
    <property type="entry name" value="Peptidase_C15-like"/>
</dbReference>
<evidence type="ECO:0000256" key="6">
    <source>
        <dbReference type="ARBA" id="ARBA00022807"/>
    </source>
</evidence>
<dbReference type="OrthoDB" id="9779738at2"/>
<dbReference type="GO" id="GO:0006508">
    <property type="term" value="P:proteolysis"/>
    <property type="evidence" value="ECO:0007669"/>
    <property type="project" value="UniProtKB-KW"/>
</dbReference>
<dbReference type="InterPro" id="IPR036440">
    <property type="entry name" value="Peptidase_C15-like_sf"/>
</dbReference>
<dbReference type="EMBL" id="CP036434">
    <property type="protein sequence ID" value="QDV08889.1"/>
    <property type="molecule type" value="Genomic_DNA"/>
</dbReference>
<evidence type="ECO:0000256" key="8">
    <source>
        <dbReference type="ARBA" id="ARBA00031559"/>
    </source>
</evidence>
<evidence type="ECO:0000313" key="10">
    <source>
        <dbReference type="Proteomes" id="UP000320390"/>
    </source>
</evidence>
<protein>
    <recommendedName>
        <fullName evidence="2">Pyrrolidone-carboxylate peptidase</fullName>
    </recommendedName>
    <alternativeName>
        <fullName evidence="7">5-oxoprolyl-peptidase</fullName>
    </alternativeName>
    <alternativeName>
        <fullName evidence="8">Pyroglutamyl-peptidase I</fullName>
    </alternativeName>
</protein>